<comment type="caution">
    <text evidence="1">The sequence shown here is derived from an EMBL/GenBank/DDBJ whole genome shotgun (WGS) entry which is preliminary data.</text>
</comment>
<dbReference type="EMBL" id="CAUYUJ010011903">
    <property type="protein sequence ID" value="CAK0832876.1"/>
    <property type="molecule type" value="Genomic_DNA"/>
</dbReference>
<gene>
    <name evidence="1" type="ORF">PCOR1329_LOCUS30744</name>
</gene>
<protein>
    <recommendedName>
        <fullName evidence="3">Non-specific serine/threonine protein kinase</fullName>
    </recommendedName>
</protein>
<dbReference type="InterPro" id="IPR011009">
    <property type="entry name" value="Kinase-like_dom_sf"/>
</dbReference>
<accession>A0ABN9SM55</accession>
<evidence type="ECO:0000313" key="2">
    <source>
        <dbReference type="Proteomes" id="UP001189429"/>
    </source>
</evidence>
<name>A0ABN9SM55_9DINO</name>
<dbReference type="SUPFAM" id="SSF56112">
    <property type="entry name" value="Protein kinase-like (PK-like)"/>
    <property type="match status" value="1"/>
</dbReference>
<reference evidence="1" key="1">
    <citation type="submission" date="2023-10" db="EMBL/GenBank/DDBJ databases">
        <authorList>
            <person name="Chen Y."/>
            <person name="Shah S."/>
            <person name="Dougan E. K."/>
            <person name="Thang M."/>
            <person name="Chan C."/>
        </authorList>
    </citation>
    <scope>NUCLEOTIDE SEQUENCE [LARGE SCALE GENOMIC DNA]</scope>
</reference>
<organism evidence="1 2">
    <name type="scientific">Prorocentrum cordatum</name>
    <dbReference type="NCBI Taxonomy" id="2364126"/>
    <lineage>
        <taxon>Eukaryota</taxon>
        <taxon>Sar</taxon>
        <taxon>Alveolata</taxon>
        <taxon>Dinophyceae</taxon>
        <taxon>Prorocentrales</taxon>
        <taxon>Prorocentraceae</taxon>
        <taxon>Prorocentrum</taxon>
    </lineage>
</organism>
<sequence length="125" mass="13441">MVALVGRRRYRLGAEIATSRSGKVHRGADCAAGTEVAIKVEPPGECSPRLPREAAVYMALEGVRGVPRLHWSGSEGGVGVLVTERMGPTLERVFRAHGRSLRRAQVVDTALQVVNILELILEGST</sequence>
<proteinExistence type="predicted"/>
<evidence type="ECO:0000313" key="1">
    <source>
        <dbReference type="EMBL" id="CAK0832876.1"/>
    </source>
</evidence>
<keyword evidence="2" id="KW-1185">Reference proteome</keyword>
<feature type="non-terminal residue" evidence="1">
    <location>
        <position position="125"/>
    </location>
</feature>
<evidence type="ECO:0008006" key="3">
    <source>
        <dbReference type="Google" id="ProtNLM"/>
    </source>
</evidence>
<dbReference type="Proteomes" id="UP001189429">
    <property type="component" value="Unassembled WGS sequence"/>
</dbReference>
<dbReference type="Gene3D" id="3.30.200.20">
    <property type="entry name" value="Phosphorylase Kinase, domain 1"/>
    <property type="match status" value="1"/>
</dbReference>